<dbReference type="AlphaFoldDB" id="A0A2A6F5V7"/>
<comment type="caution">
    <text evidence="1">The sequence shown here is derived from an EMBL/GenBank/DDBJ whole genome shotgun (WGS) entry which is preliminary data.</text>
</comment>
<dbReference type="EMBL" id="NWQG01000337">
    <property type="protein sequence ID" value="PDQ17113.1"/>
    <property type="molecule type" value="Genomic_DNA"/>
</dbReference>
<reference evidence="1 2" key="1">
    <citation type="submission" date="2017-09" db="EMBL/GenBank/DDBJ databases">
        <title>Mesorhizobum sanjuanii sp. nov. isolated from nodules of Lotus tenuis in saline-alkaline lowlands of Flooding Pampa.</title>
        <authorList>
            <person name="Sannazzaro A.I."/>
            <person name="Torres Tejerizo G.A."/>
            <person name="Fontana F."/>
            <person name="Cumpa Velazquez L.M."/>
            <person name="Hansen L."/>
            <person name="Pistorio M."/>
            <person name="Estrella M.J."/>
        </authorList>
    </citation>
    <scope>NUCLEOTIDE SEQUENCE [LARGE SCALE GENOMIC DNA]</scope>
    <source>
        <strain evidence="1 2">BSA136</strain>
    </source>
</reference>
<feature type="non-terminal residue" evidence="1">
    <location>
        <position position="95"/>
    </location>
</feature>
<sequence>MDEAKAFLDKEIGPLSTLSRADQEAEMQWFIDAAKPFAGMDIKVVSETIATHQYESQVLAPAFTAITGIKLSHDLIQEGDVVEKIQTQMQTGQNL</sequence>
<evidence type="ECO:0000313" key="1">
    <source>
        <dbReference type="EMBL" id="PDQ17113.1"/>
    </source>
</evidence>
<organism evidence="1 2">
    <name type="scientific">Mesorhizobium sanjuanii</name>
    <dbReference type="NCBI Taxonomy" id="2037900"/>
    <lineage>
        <taxon>Bacteria</taxon>
        <taxon>Pseudomonadati</taxon>
        <taxon>Pseudomonadota</taxon>
        <taxon>Alphaproteobacteria</taxon>
        <taxon>Hyphomicrobiales</taxon>
        <taxon>Phyllobacteriaceae</taxon>
        <taxon>Mesorhizobium</taxon>
    </lineage>
</organism>
<accession>A0A2A6F5V7</accession>
<keyword evidence="2" id="KW-1185">Reference proteome</keyword>
<proteinExistence type="predicted"/>
<name>A0A2A6F5V7_9HYPH</name>
<gene>
    <name evidence="1" type="ORF">CN311_31770</name>
</gene>
<dbReference type="Proteomes" id="UP000219182">
    <property type="component" value="Unassembled WGS sequence"/>
</dbReference>
<protein>
    <submittedName>
        <fullName evidence="1">ABC transporter substrate-binding protein</fullName>
    </submittedName>
</protein>
<evidence type="ECO:0000313" key="2">
    <source>
        <dbReference type="Proteomes" id="UP000219182"/>
    </source>
</evidence>